<name>A0ABR8YZU2_9MICO</name>
<keyword evidence="2" id="KW-1185">Reference proteome</keyword>
<protein>
    <submittedName>
        <fullName evidence="1">Nucleotidyltransferase family protein</fullName>
    </submittedName>
</protein>
<dbReference type="Pfam" id="PF14907">
    <property type="entry name" value="NTP_transf_5"/>
    <property type="match status" value="1"/>
</dbReference>
<dbReference type="RefSeq" id="WP_251838683.1">
    <property type="nucleotide sequence ID" value="NZ_JACSPO010000001.1"/>
</dbReference>
<evidence type="ECO:0000313" key="1">
    <source>
        <dbReference type="EMBL" id="MBD8061583.1"/>
    </source>
</evidence>
<dbReference type="EMBL" id="JACSPO010000001">
    <property type="protein sequence ID" value="MBD8061583.1"/>
    <property type="molecule type" value="Genomic_DNA"/>
</dbReference>
<reference evidence="1 2" key="1">
    <citation type="submission" date="2020-08" db="EMBL/GenBank/DDBJ databases">
        <title>A Genomic Blueprint of the Chicken Gut Microbiome.</title>
        <authorList>
            <person name="Gilroy R."/>
            <person name="Ravi A."/>
            <person name="Getino M."/>
            <person name="Pursley I."/>
            <person name="Horton D.L."/>
            <person name="Alikhan N.-F."/>
            <person name="Baker D."/>
            <person name="Gharbi K."/>
            <person name="Hall N."/>
            <person name="Watson M."/>
            <person name="Adriaenssens E.M."/>
            <person name="Foster-Nyarko E."/>
            <person name="Jarju S."/>
            <person name="Secka A."/>
            <person name="Antonio M."/>
            <person name="Oren A."/>
            <person name="Chaudhuri R."/>
            <person name="La Ragione R.M."/>
            <person name="Hildebrand F."/>
            <person name="Pallen M.J."/>
        </authorList>
    </citation>
    <scope>NUCLEOTIDE SEQUENCE [LARGE SCALE GENOMIC DNA]</scope>
    <source>
        <strain evidence="1 2">Sa1BUA1</strain>
    </source>
</reference>
<gene>
    <name evidence="1" type="ORF">H9624_04500</name>
</gene>
<sequence length="379" mass="40902">MTRTNHDRAVGELLRAVCRDDGDVTAAASLPADAVVAAARHHRVSPLAHVRLRETAPAVAEALRADRDAAKSLHIRAGMLLAHVSEVLADVPWVVFKGPVLSELAHPVPGVRPYGDLDLLVAPQDLRAVSRALLAAGWEVGDYEDMLRNPQTPGEMHWFTPAGIQVDLHWAMINMGSRRRLFRIDTDALLARRRRVRIGLGQAWALDEADALVHVALHAALAGGNRLAWMVDVDQLSRQVGSWRVVAARATEWGAQAQLALALRRATATLGTPVPADVYRMLGTSLPLRVVLDAVDRLVPVERQRRDASPSRLVARAVRPGALRTVAQVARNAGQGVVDRLAPREGATVARVTAGEEALEIYLRAVEDSAGTGASPVSR</sequence>
<comment type="caution">
    <text evidence="1">The sequence shown here is derived from an EMBL/GenBank/DDBJ whole genome shotgun (WGS) entry which is preliminary data.</text>
</comment>
<dbReference type="InterPro" id="IPR039498">
    <property type="entry name" value="NTP_transf_5"/>
</dbReference>
<dbReference type="Gene3D" id="3.30.460.40">
    <property type="match status" value="1"/>
</dbReference>
<evidence type="ECO:0000313" key="2">
    <source>
        <dbReference type="Proteomes" id="UP000661894"/>
    </source>
</evidence>
<dbReference type="Proteomes" id="UP000661894">
    <property type="component" value="Unassembled WGS sequence"/>
</dbReference>
<organism evidence="1 2">
    <name type="scientific">Oceanitalea stevensii</name>
    <dbReference type="NCBI Taxonomy" id="2763072"/>
    <lineage>
        <taxon>Bacteria</taxon>
        <taxon>Bacillati</taxon>
        <taxon>Actinomycetota</taxon>
        <taxon>Actinomycetes</taxon>
        <taxon>Micrococcales</taxon>
        <taxon>Bogoriellaceae</taxon>
        <taxon>Georgenia</taxon>
    </lineage>
</organism>
<accession>A0ABR8YZU2</accession>
<proteinExistence type="predicted"/>